<dbReference type="Proteomes" id="UP000321306">
    <property type="component" value="Unassembled WGS sequence"/>
</dbReference>
<name>A0A511MW03_DEIC1</name>
<organism evidence="1 2">
    <name type="scientific">Deinococcus cellulosilyticus (strain DSM 18568 / NBRC 106333 / KACC 11606 / 5516J-15)</name>
    <dbReference type="NCBI Taxonomy" id="1223518"/>
    <lineage>
        <taxon>Bacteria</taxon>
        <taxon>Thermotogati</taxon>
        <taxon>Deinococcota</taxon>
        <taxon>Deinococci</taxon>
        <taxon>Deinococcales</taxon>
        <taxon>Deinococcaceae</taxon>
        <taxon>Deinococcus</taxon>
    </lineage>
</organism>
<evidence type="ECO:0000313" key="1">
    <source>
        <dbReference type="EMBL" id="GEM44759.1"/>
    </source>
</evidence>
<gene>
    <name evidence="1" type="ORF">DC3_03940</name>
</gene>
<keyword evidence="2" id="KW-1185">Reference proteome</keyword>
<comment type="caution">
    <text evidence="1">The sequence shown here is derived from an EMBL/GenBank/DDBJ whole genome shotgun (WGS) entry which is preliminary data.</text>
</comment>
<evidence type="ECO:0000313" key="2">
    <source>
        <dbReference type="Proteomes" id="UP000321306"/>
    </source>
</evidence>
<dbReference type="AlphaFoldDB" id="A0A511MW03"/>
<protein>
    <submittedName>
        <fullName evidence="1">Uncharacterized protein</fullName>
    </submittedName>
</protein>
<proteinExistence type="predicted"/>
<accession>A0A511MW03</accession>
<sequence>MSTIHPAHDHSLRVLETFKIRARKATIIEARKDSARALAVLPGMSVQGADGHVWRITGVVWHALPPDEVHLMVADAPERPVQQDEILWVITE</sequence>
<reference evidence="1 2" key="1">
    <citation type="submission" date="2019-07" db="EMBL/GenBank/DDBJ databases">
        <title>Whole genome shotgun sequence of Deinococcus cellulosilyticus NBRC 106333.</title>
        <authorList>
            <person name="Hosoyama A."/>
            <person name="Uohara A."/>
            <person name="Ohji S."/>
            <person name="Ichikawa N."/>
        </authorList>
    </citation>
    <scope>NUCLEOTIDE SEQUENCE [LARGE SCALE GENOMIC DNA]</scope>
    <source>
        <strain evidence="1 2">NBRC 106333</strain>
    </source>
</reference>
<dbReference type="EMBL" id="BJXB01000001">
    <property type="protein sequence ID" value="GEM44759.1"/>
    <property type="molecule type" value="Genomic_DNA"/>
</dbReference>
<dbReference type="RefSeq" id="WP_146881890.1">
    <property type="nucleotide sequence ID" value="NZ_BJXB01000001.1"/>
</dbReference>